<reference evidence="3" key="1">
    <citation type="submission" date="2018-08" db="EMBL/GenBank/DDBJ databases">
        <authorList>
            <person name="Kim S.-J."/>
            <person name="Jung G.-Y."/>
        </authorList>
    </citation>
    <scope>NUCLEOTIDE SEQUENCE [LARGE SCALE GENOMIC DNA]</scope>
    <source>
        <strain evidence="3">GY_G</strain>
    </source>
</reference>
<dbReference type="PANTHER" id="PTHR40279:SF3">
    <property type="entry name" value="4-AMINOBENZOATE SYNTHASE"/>
    <property type="match status" value="1"/>
</dbReference>
<dbReference type="InterPro" id="IPR016084">
    <property type="entry name" value="Haem_Oase-like_multi-hlx"/>
</dbReference>
<protein>
    <submittedName>
        <fullName evidence="2">Iron-containing redox enzyme family protein</fullName>
    </submittedName>
</protein>
<dbReference type="InterPro" id="IPR039068">
    <property type="entry name" value="PqqC-like"/>
</dbReference>
<dbReference type="Gene3D" id="1.20.910.10">
    <property type="entry name" value="Heme oxygenase-like"/>
    <property type="match status" value="1"/>
</dbReference>
<keyword evidence="1" id="KW-0560">Oxidoreductase</keyword>
<dbReference type="AlphaFoldDB" id="A0A371BJ71"/>
<evidence type="ECO:0000313" key="3">
    <source>
        <dbReference type="Proteomes" id="UP000263833"/>
    </source>
</evidence>
<accession>A0A371BJ71</accession>
<organism evidence="2 3">
    <name type="scientific">Sphingorhabdus pulchriflava</name>
    <dbReference type="NCBI Taxonomy" id="2292257"/>
    <lineage>
        <taxon>Bacteria</taxon>
        <taxon>Pseudomonadati</taxon>
        <taxon>Pseudomonadota</taxon>
        <taxon>Alphaproteobacteria</taxon>
        <taxon>Sphingomonadales</taxon>
        <taxon>Sphingomonadaceae</taxon>
        <taxon>Sphingorhabdus</taxon>
    </lineage>
</organism>
<comment type="caution">
    <text evidence="2">The sequence shown here is derived from an EMBL/GenBank/DDBJ whole genome shotgun (WGS) entry which is preliminary data.</text>
</comment>
<dbReference type="EMBL" id="QRGP01000001">
    <property type="protein sequence ID" value="RDV07632.1"/>
    <property type="molecule type" value="Genomic_DNA"/>
</dbReference>
<dbReference type="PANTHER" id="PTHR40279">
    <property type="entry name" value="PQQC-LIKE PROTEIN"/>
    <property type="match status" value="1"/>
</dbReference>
<evidence type="ECO:0000256" key="1">
    <source>
        <dbReference type="ARBA" id="ARBA00023002"/>
    </source>
</evidence>
<keyword evidence="3" id="KW-1185">Reference proteome</keyword>
<sequence>MIGGRVSVSIKDLIEESLNHRAVNHPYLKALGSGDLPDTDWALRDFAQHYYGYSLHFPRYLTTVISKLEVAAHRNSLLQNLTEESGIYEDEEYAELAAVGVEREWIEGVPHPQLFRRFREAAGITAPYVPSDEAIELVCWRESFLATLTYGSAAEALGALGLGTENIVSTIYIPFVEALKRTDLHPRDTVFFPLHTAVDDHHQEALEQISLDFAATPSGKGDLRRGMIKALSLRSSYWDWMYDRALTCADQPELAMAS</sequence>
<gene>
    <name evidence="2" type="ORF">DXH95_09975</name>
</gene>
<evidence type="ECO:0000313" key="2">
    <source>
        <dbReference type="EMBL" id="RDV07632.1"/>
    </source>
</evidence>
<dbReference type="GO" id="GO:0016491">
    <property type="term" value="F:oxidoreductase activity"/>
    <property type="evidence" value="ECO:0007669"/>
    <property type="project" value="UniProtKB-KW"/>
</dbReference>
<dbReference type="Proteomes" id="UP000263833">
    <property type="component" value="Unassembled WGS sequence"/>
</dbReference>
<dbReference type="SUPFAM" id="SSF48613">
    <property type="entry name" value="Heme oxygenase-like"/>
    <property type="match status" value="1"/>
</dbReference>
<dbReference type="SMART" id="SM01236">
    <property type="entry name" value="Haem_oxygenase_2"/>
    <property type="match status" value="1"/>
</dbReference>
<dbReference type="Pfam" id="PF14518">
    <property type="entry name" value="Haem_oxygenas_2"/>
    <property type="match status" value="1"/>
</dbReference>
<name>A0A371BJ71_9SPHN</name>
<dbReference type="OrthoDB" id="7596719at2"/>
<proteinExistence type="predicted"/>